<dbReference type="Proteomes" id="UP000283644">
    <property type="component" value="Unassembled WGS sequence"/>
</dbReference>
<dbReference type="InterPro" id="IPR003399">
    <property type="entry name" value="Mce/MlaD"/>
</dbReference>
<feature type="region of interest" description="Disordered" evidence="1">
    <location>
        <begin position="1"/>
        <end position="22"/>
    </location>
</feature>
<dbReference type="Pfam" id="PF02470">
    <property type="entry name" value="MlaD"/>
    <property type="match status" value="1"/>
</dbReference>
<feature type="domain" description="Mce/MlaD" evidence="2">
    <location>
        <begin position="76"/>
        <end position="150"/>
    </location>
</feature>
<dbReference type="InterPro" id="IPR052336">
    <property type="entry name" value="MlaD_Phospholipid_Transporter"/>
</dbReference>
<dbReference type="PANTHER" id="PTHR33371:SF15">
    <property type="entry name" value="LIPOPROTEIN LPRN"/>
    <property type="match status" value="1"/>
</dbReference>
<evidence type="ECO:0000313" key="5">
    <source>
        <dbReference type="Proteomes" id="UP000283644"/>
    </source>
</evidence>
<feature type="compositionally biased region" description="Basic and acidic residues" evidence="1">
    <location>
        <begin position="413"/>
        <end position="424"/>
    </location>
</feature>
<name>A0A417Y193_9ACTN</name>
<dbReference type="OrthoDB" id="9774928at2"/>
<feature type="domain" description="Mammalian cell entry C-terminal" evidence="3">
    <location>
        <begin position="158"/>
        <end position="328"/>
    </location>
</feature>
<dbReference type="InterPro" id="IPR005693">
    <property type="entry name" value="Mce"/>
</dbReference>
<feature type="region of interest" description="Disordered" evidence="1">
    <location>
        <begin position="373"/>
        <end position="428"/>
    </location>
</feature>
<dbReference type="NCBIfam" id="TIGR00996">
    <property type="entry name" value="Mtu_fam_mce"/>
    <property type="match status" value="1"/>
</dbReference>
<sequence>MRSAARDGCDQPAVPRRARAAARPGRPWVGRCPVRARRTALGRLLPGGIALVLLGAGCAIQPNDNTLPGQTAVGDDGYRVSVHFDQIENLVPNSTVQKDNVVIGTVASIDTEDWEAVVELRLLDDAPVPENAVFSIGQKTLLGAQYVDVVVPPKPSGSTLGDGDVVPVEQTGTYPATEQVLGAVALLLNNGGLSQISTITGELSTALQGRVPDTRGLIRHADDLLSVLDSNRDEIVAALESLDALSSGLRGDEKRLVSAIDRITPGLRVLEEERERLVSAVTNTARTSNRAVRVVRASESALLANLDALGPILTNLGRVSESLPEALKIGITVPFPVMTATNGVKGDYMNMFVTFDLRGSTLADAWLGGLPPALQAGDPVEDPLTVPGPDQGEDPAGGVGGTVDDLLDNLDLGNKDDRDDKNSSDDPGGCLLSALGLC</sequence>
<accession>A0A417Y193</accession>
<dbReference type="PANTHER" id="PTHR33371">
    <property type="entry name" value="INTERMEMBRANE PHOSPHOLIPID TRANSPORT SYSTEM BINDING PROTEIN MLAD-RELATED"/>
    <property type="match status" value="1"/>
</dbReference>
<proteinExistence type="predicted"/>
<evidence type="ECO:0000256" key="1">
    <source>
        <dbReference type="SAM" id="MobiDB-lite"/>
    </source>
</evidence>
<dbReference type="InterPro" id="IPR024516">
    <property type="entry name" value="Mce_C"/>
</dbReference>
<evidence type="ECO:0000259" key="3">
    <source>
        <dbReference type="Pfam" id="PF11887"/>
    </source>
</evidence>
<dbReference type="Pfam" id="PF11887">
    <property type="entry name" value="Mce4_CUP1"/>
    <property type="match status" value="1"/>
</dbReference>
<comment type="caution">
    <text evidence="4">The sequence shown here is derived from an EMBL/GenBank/DDBJ whole genome shotgun (WGS) entry which is preliminary data.</text>
</comment>
<dbReference type="GO" id="GO:0005576">
    <property type="term" value="C:extracellular region"/>
    <property type="evidence" value="ECO:0007669"/>
    <property type="project" value="TreeGrafter"/>
</dbReference>
<dbReference type="EMBL" id="QXGH01000018">
    <property type="protein sequence ID" value="RHW26324.1"/>
    <property type="molecule type" value="Genomic_DNA"/>
</dbReference>
<gene>
    <name evidence="4" type="ORF">D0Z08_15335</name>
</gene>
<evidence type="ECO:0000259" key="2">
    <source>
        <dbReference type="Pfam" id="PF02470"/>
    </source>
</evidence>
<keyword evidence="5" id="KW-1185">Reference proteome</keyword>
<reference evidence="4 5" key="1">
    <citation type="submission" date="2018-09" db="EMBL/GenBank/DDBJ databases">
        <title>Genome sequencing of Nocardioides immobilis CCTCC AB 2017083 for comparison to Nocardioides silvaticus.</title>
        <authorList>
            <person name="Li C."/>
            <person name="Wang G."/>
        </authorList>
    </citation>
    <scope>NUCLEOTIDE SEQUENCE [LARGE SCALE GENOMIC DNA]</scope>
    <source>
        <strain evidence="4 5">CCTCC AB 2017083</strain>
    </source>
</reference>
<protein>
    <submittedName>
        <fullName evidence="4">MCE family protein</fullName>
    </submittedName>
</protein>
<dbReference type="AlphaFoldDB" id="A0A417Y193"/>
<evidence type="ECO:0000313" key="4">
    <source>
        <dbReference type="EMBL" id="RHW26324.1"/>
    </source>
</evidence>
<organism evidence="4 5">
    <name type="scientific">Nocardioides immobilis</name>
    <dbReference type="NCBI Taxonomy" id="2049295"/>
    <lineage>
        <taxon>Bacteria</taxon>
        <taxon>Bacillati</taxon>
        <taxon>Actinomycetota</taxon>
        <taxon>Actinomycetes</taxon>
        <taxon>Propionibacteriales</taxon>
        <taxon>Nocardioidaceae</taxon>
        <taxon>Nocardioides</taxon>
    </lineage>
</organism>